<dbReference type="OrthoDB" id="3534574at2"/>
<organism evidence="3 4">
    <name type="scientific">Nocardioides pocheonensis</name>
    <dbReference type="NCBI Taxonomy" id="661485"/>
    <lineage>
        <taxon>Bacteria</taxon>
        <taxon>Bacillati</taxon>
        <taxon>Actinomycetota</taxon>
        <taxon>Actinomycetes</taxon>
        <taxon>Propionibacteriales</taxon>
        <taxon>Nocardioidaceae</taxon>
        <taxon>Nocardioides</taxon>
    </lineage>
</organism>
<feature type="region of interest" description="Disordered" evidence="1">
    <location>
        <begin position="1"/>
        <end position="24"/>
    </location>
</feature>
<reference evidence="3 4" key="1">
    <citation type="submission" date="2018-11" db="EMBL/GenBank/DDBJ databases">
        <authorList>
            <person name="Li F."/>
        </authorList>
    </citation>
    <scope>NUCLEOTIDE SEQUENCE [LARGE SCALE GENOMIC DNA]</scope>
    <source>
        <strain evidence="3 4">Gsoil 818</strain>
    </source>
</reference>
<keyword evidence="2" id="KW-0812">Transmembrane</keyword>
<protein>
    <submittedName>
        <fullName evidence="3">DUF1707 domain-containing protein</fullName>
    </submittedName>
</protein>
<feature type="compositionally biased region" description="Polar residues" evidence="1">
    <location>
        <begin position="148"/>
        <end position="172"/>
    </location>
</feature>
<gene>
    <name evidence="3" type="ORF">EFL26_00445</name>
</gene>
<evidence type="ECO:0000256" key="1">
    <source>
        <dbReference type="SAM" id="MobiDB-lite"/>
    </source>
</evidence>
<sequence>MDDPHRTPGARDRDPLAARVRRAAEQGRITTADRDIRLANVAAAQSMAELDLIGRDLDQLEAALPASTTAAPPWVTAPAGPSGEPVAEELAQASVQAARSTARSFGVVAALIVVLALVGLGARYFSSSGSSSSPGGELFSPAPAPTGDTGQQPGHDSPSASPTGDTSAPASTYGLTGPGIRGFLADYQNRFGTTLATDLTLYDDYVVVQVPHGGPHRHAGYLFRPGPGWTDFGGVGADFPGAQPVDLTRLDVPALVRNVARARRTLKVENPTTTYVIVRQYAPSDAVPSVDIHVSNQYGESGYLATRLDGTVERAFPYGS</sequence>
<dbReference type="AlphaFoldDB" id="A0A3N0GXX5"/>
<dbReference type="Proteomes" id="UP000279994">
    <property type="component" value="Unassembled WGS sequence"/>
</dbReference>
<accession>A0A3N0GXX5</accession>
<evidence type="ECO:0000313" key="4">
    <source>
        <dbReference type="Proteomes" id="UP000279994"/>
    </source>
</evidence>
<dbReference type="EMBL" id="RJSF01000003">
    <property type="protein sequence ID" value="RNM17297.1"/>
    <property type="molecule type" value="Genomic_DNA"/>
</dbReference>
<feature type="compositionally biased region" description="Basic and acidic residues" evidence="1">
    <location>
        <begin position="1"/>
        <end position="16"/>
    </location>
</feature>
<evidence type="ECO:0000313" key="3">
    <source>
        <dbReference type="EMBL" id="RNM17297.1"/>
    </source>
</evidence>
<feature type="transmembrane region" description="Helical" evidence="2">
    <location>
        <begin position="105"/>
        <end position="125"/>
    </location>
</feature>
<name>A0A3N0GXX5_9ACTN</name>
<proteinExistence type="predicted"/>
<feature type="region of interest" description="Disordered" evidence="1">
    <location>
        <begin position="128"/>
        <end position="172"/>
    </location>
</feature>
<dbReference type="RefSeq" id="WP_123220919.1">
    <property type="nucleotide sequence ID" value="NZ_RJSF01000003.1"/>
</dbReference>
<keyword evidence="2" id="KW-1133">Transmembrane helix</keyword>
<evidence type="ECO:0000256" key="2">
    <source>
        <dbReference type="SAM" id="Phobius"/>
    </source>
</evidence>
<keyword evidence="2" id="KW-0472">Membrane</keyword>
<keyword evidence="4" id="KW-1185">Reference proteome</keyword>
<comment type="caution">
    <text evidence="3">The sequence shown here is derived from an EMBL/GenBank/DDBJ whole genome shotgun (WGS) entry which is preliminary data.</text>
</comment>